<evidence type="ECO:0000256" key="4">
    <source>
        <dbReference type="ARBA" id="ARBA00023136"/>
    </source>
</evidence>
<dbReference type="PANTHER" id="PTHR46346:SF1">
    <property type="entry name" value="PHOSPHATIDYLINOSITOL N-ACETYLGLUCOSAMINYLTRANSFERASE SUBUNIT P"/>
    <property type="match status" value="1"/>
</dbReference>
<dbReference type="EMBL" id="JAWDEY010000032">
    <property type="protein sequence ID" value="KAK6588418.1"/>
    <property type="molecule type" value="Genomic_DNA"/>
</dbReference>
<evidence type="ECO:0000256" key="3">
    <source>
        <dbReference type="ARBA" id="ARBA00022989"/>
    </source>
</evidence>
<evidence type="ECO:0000256" key="5">
    <source>
        <dbReference type="SAM" id="Phobius"/>
    </source>
</evidence>
<reference evidence="7 8" key="1">
    <citation type="submission" date="2023-10" db="EMBL/GenBank/DDBJ databases">
        <title>Comparative genomics analysis reveals potential genetic determinants of host preference in Cryptosporidium xiaoi.</title>
        <authorList>
            <person name="Xiao L."/>
            <person name="Li J."/>
        </authorList>
    </citation>
    <scope>NUCLEOTIDE SEQUENCE [LARGE SCALE GENOMIC DNA]</scope>
    <source>
        <strain evidence="7 8">52996</strain>
    </source>
</reference>
<name>A0AAV9XV85_9CRYT</name>
<dbReference type="AlphaFoldDB" id="A0AAV9XV85"/>
<dbReference type="InterPro" id="IPR052263">
    <property type="entry name" value="GPI_Anchor_Biosynth"/>
</dbReference>
<gene>
    <name evidence="7" type="ORF">RS030_4641</name>
</gene>
<dbReference type="GO" id="GO:0005783">
    <property type="term" value="C:endoplasmic reticulum"/>
    <property type="evidence" value="ECO:0007669"/>
    <property type="project" value="TreeGrafter"/>
</dbReference>
<evidence type="ECO:0000256" key="2">
    <source>
        <dbReference type="ARBA" id="ARBA00022692"/>
    </source>
</evidence>
<feature type="domain" description="PIG-P" evidence="6">
    <location>
        <begin position="9"/>
        <end position="62"/>
    </location>
</feature>
<keyword evidence="8" id="KW-1185">Reference proteome</keyword>
<evidence type="ECO:0000259" key="6">
    <source>
        <dbReference type="Pfam" id="PF08510"/>
    </source>
</evidence>
<dbReference type="Proteomes" id="UP001311799">
    <property type="component" value="Unassembled WGS sequence"/>
</dbReference>
<keyword evidence="2 5" id="KW-0812">Transmembrane</keyword>
<comment type="caution">
    <text evidence="7">The sequence shown here is derived from an EMBL/GenBank/DDBJ whole genome shotgun (WGS) entry which is preliminary data.</text>
</comment>
<comment type="subcellular location">
    <subcellularLocation>
        <location evidence="1">Membrane</location>
        <topology evidence="1">Multi-pass membrane protein</topology>
    </subcellularLocation>
</comment>
<organism evidence="7 8">
    <name type="scientific">Cryptosporidium xiaoi</name>
    <dbReference type="NCBI Taxonomy" id="659607"/>
    <lineage>
        <taxon>Eukaryota</taxon>
        <taxon>Sar</taxon>
        <taxon>Alveolata</taxon>
        <taxon>Apicomplexa</taxon>
        <taxon>Conoidasida</taxon>
        <taxon>Coccidia</taxon>
        <taxon>Eucoccidiorida</taxon>
        <taxon>Eimeriorina</taxon>
        <taxon>Cryptosporidiidae</taxon>
        <taxon>Cryptosporidium</taxon>
    </lineage>
</organism>
<evidence type="ECO:0000256" key="1">
    <source>
        <dbReference type="ARBA" id="ARBA00004141"/>
    </source>
</evidence>
<keyword evidence="3 5" id="KW-1133">Transmembrane helix</keyword>
<dbReference type="InterPro" id="IPR013717">
    <property type="entry name" value="PIG-P"/>
</dbReference>
<dbReference type="GO" id="GO:0016020">
    <property type="term" value="C:membrane"/>
    <property type="evidence" value="ECO:0007669"/>
    <property type="project" value="UniProtKB-SubCell"/>
</dbReference>
<sequence>MSVNVPAADISSFVSWILSWISLGVYLCWMFVPDEYLNRVNITYYPDRMWVVAYNCISLICMKPSNSLDLIMDESTRYIDLSLLYRFNNLSLIKSICKSTVNIYLMVNEKADTKVIEKNSNEERYSSFIDPKSLCIKEVFNKEGVKLDLVHLNNDIDSLINHDKSIPVADLPLPLVCEIIYSNNFLK</sequence>
<dbReference type="Pfam" id="PF08510">
    <property type="entry name" value="PIG-P"/>
    <property type="match status" value="1"/>
</dbReference>
<dbReference type="GO" id="GO:0006506">
    <property type="term" value="P:GPI anchor biosynthetic process"/>
    <property type="evidence" value="ECO:0007669"/>
    <property type="project" value="TreeGrafter"/>
</dbReference>
<evidence type="ECO:0000313" key="8">
    <source>
        <dbReference type="Proteomes" id="UP001311799"/>
    </source>
</evidence>
<keyword evidence="4 5" id="KW-0472">Membrane</keyword>
<dbReference type="PANTHER" id="PTHR46346">
    <property type="entry name" value="PHOSPHATIDYLINOSITOL N-ACETYLGLUCOSAMINYLTRANSFERASE SUBUNIT P"/>
    <property type="match status" value="1"/>
</dbReference>
<accession>A0AAV9XV85</accession>
<feature type="transmembrane region" description="Helical" evidence="5">
    <location>
        <begin position="13"/>
        <end position="32"/>
    </location>
</feature>
<protein>
    <recommendedName>
        <fullName evidence="6">PIG-P domain-containing protein</fullName>
    </recommendedName>
</protein>
<evidence type="ECO:0000313" key="7">
    <source>
        <dbReference type="EMBL" id="KAK6588418.1"/>
    </source>
</evidence>
<proteinExistence type="predicted"/>